<keyword evidence="3" id="KW-1185">Reference proteome</keyword>
<dbReference type="Proteomes" id="UP000822688">
    <property type="component" value="Chromosome 4"/>
</dbReference>
<feature type="signal peptide" evidence="1">
    <location>
        <begin position="1"/>
        <end position="16"/>
    </location>
</feature>
<accession>A0A8T0I8S8</accession>
<evidence type="ECO:0000313" key="3">
    <source>
        <dbReference type="Proteomes" id="UP000822688"/>
    </source>
</evidence>
<name>A0A8T0I8S8_CERPU</name>
<dbReference type="EMBL" id="CM026424">
    <property type="protein sequence ID" value="KAG0578868.1"/>
    <property type="molecule type" value="Genomic_DNA"/>
</dbReference>
<dbReference type="AlphaFoldDB" id="A0A8T0I8S8"/>
<keyword evidence="1" id="KW-0732">Signal</keyword>
<evidence type="ECO:0000256" key="1">
    <source>
        <dbReference type="SAM" id="SignalP"/>
    </source>
</evidence>
<evidence type="ECO:0000313" key="2">
    <source>
        <dbReference type="EMBL" id="KAG0578868.1"/>
    </source>
</evidence>
<proteinExistence type="predicted"/>
<protein>
    <submittedName>
        <fullName evidence="2">Uncharacterized protein</fullName>
    </submittedName>
</protein>
<reference evidence="2" key="1">
    <citation type="submission" date="2020-06" db="EMBL/GenBank/DDBJ databases">
        <title>WGS assembly of Ceratodon purpureus strain R40.</title>
        <authorList>
            <person name="Carey S.B."/>
            <person name="Jenkins J."/>
            <person name="Shu S."/>
            <person name="Lovell J.T."/>
            <person name="Sreedasyam A."/>
            <person name="Maumus F."/>
            <person name="Tiley G.P."/>
            <person name="Fernandez-Pozo N."/>
            <person name="Barry K."/>
            <person name="Chen C."/>
            <person name="Wang M."/>
            <person name="Lipzen A."/>
            <person name="Daum C."/>
            <person name="Saski C.A."/>
            <person name="Payton A.C."/>
            <person name="Mcbreen J.C."/>
            <person name="Conrad R.E."/>
            <person name="Kollar L.M."/>
            <person name="Olsson S."/>
            <person name="Huttunen S."/>
            <person name="Landis J.B."/>
            <person name="Wickett N.J."/>
            <person name="Johnson M.G."/>
            <person name="Rensing S.A."/>
            <person name="Grimwood J."/>
            <person name="Schmutz J."/>
            <person name="Mcdaniel S.F."/>
        </authorList>
    </citation>
    <scope>NUCLEOTIDE SEQUENCE</scope>
    <source>
        <strain evidence="2">R40</strain>
    </source>
</reference>
<gene>
    <name evidence="2" type="ORF">KC19_4G055600</name>
</gene>
<feature type="chain" id="PRO_5035840569" evidence="1">
    <location>
        <begin position="17"/>
        <end position="48"/>
    </location>
</feature>
<comment type="caution">
    <text evidence="2">The sequence shown here is derived from an EMBL/GenBank/DDBJ whole genome shotgun (WGS) entry which is preliminary data.</text>
</comment>
<organism evidence="2 3">
    <name type="scientific">Ceratodon purpureus</name>
    <name type="common">Fire moss</name>
    <name type="synonym">Dicranum purpureum</name>
    <dbReference type="NCBI Taxonomy" id="3225"/>
    <lineage>
        <taxon>Eukaryota</taxon>
        <taxon>Viridiplantae</taxon>
        <taxon>Streptophyta</taxon>
        <taxon>Embryophyta</taxon>
        <taxon>Bryophyta</taxon>
        <taxon>Bryophytina</taxon>
        <taxon>Bryopsida</taxon>
        <taxon>Dicranidae</taxon>
        <taxon>Pseudoditrichales</taxon>
        <taxon>Ditrichaceae</taxon>
        <taxon>Ceratodon</taxon>
    </lineage>
</organism>
<sequence>MGCSLLLCCPVGFLTADLVGSRLIAIRSQVDGSQIEKSQVERSLMTDW</sequence>